<sequence>MESGQLKRRRKKHKSRNSSLNSHKNTNTFRLISGTPLKLDDVKTRGKKMAKTASRTHHTTSSILVGSHVSKSQSQKRLSTDRTSTAGQDPVISPGRGSAPSPAQHPKKVDYKSPNVRELTKELVTRAKKPKLRLSNANHPVRRRKPKAPTEGIFQQGRQRPTGPVRTFIVFKASSKHHEMRRRKPKRTRIFKLPSQKRFSAVPVYEPRFYNKSELKGHKIPPKLRLSDQINVQGAETDVIGAPATSLQSGAVATGAASATSHHSGAPIAAERSGTKKTASRALSAGSKGATKATSGSSSESDPAKLASGMEFEKKAHVGGTHQVKAKRKKKRFSISILQKKPVRRRSHMYKLAKVKPQNKRTRSKASRAKEPAALALSRKSLLATIRPGFENTLKDRIVKMQRMKKIEKDEK</sequence>
<dbReference type="EMBL" id="JBBCAQ010000022">
    <property type="protein sequence ID" value="KAK7590625.1"/>
    <property type="molecule type" value="Genomic_DNA"/>
</dbReference>
<protein>
    <submittedName>
        <fullName evidence="2">Uncharacterized protein</fullName>
    </submittedName>
</protein>
<gene>
    <name evidence="2" type="ORF">V9T40_002238</name>
</gene>
<feature type="region of interest" description="Disordered" evidence="1">
    <location>
        <begin position="255"/>
        <end position="306"/>
    </location>
</feature>
<feature type="compositionally biased region" description="Polar residues" evidence="1">
    <location>
        <begin position="292"/>
        <end position="301"/>
    </location>
</feature>
<feature type="compositionally biased region" description="Polar residues" evidence="1">
    <location>
        <begin position="59"/>
        <end position="87"/>
    </location>
</feature>
<feature type="region of interest" description="Disordered" evidence="1">
    <location>
        <begin position="355"/>
        <end position="374"/>
    </location>
</feature>
<evidence type="ECO:0000313" key="3">
    <source>
        <dbReference type="Proteomes" id="UP001367676"/>
    </source>
</evidence>
<dbReference type="AlphaFoldDB" id="A0AAN9Y576"/>
<evidence type="ECO:0000313" key="2">
    <source>
        <dbReference type="EMBL" id="KAK7590625.1"/>
    </source>
</evidence>
<keyword evidence="3" id="KW-1185">Reference proteome</keyword>
<feature type="compositionally biased region" description="Basic residues" evidence="1">
    <location>
        <begin position="45"/>
        <end position="58"/>
    </location>
</feature>
<feature type="region of interest" description="Disordered" evidence="1">
    <location>
        <begin position="1"/>
        <end position="112"/>
    </location>
</feature>
<evidence type="ECO:0000256" key="1">
    <source>
        <dbReference type="SAM" id="MobiDB-lite"/>
    </source>
</evidence>
<accession>A0AAN9Y576</accession>
<name>A0AAN9Y576_9HEMI</name>
<proteinExistence type="predicted"/>
<organism evidence="2 3">
    <name type="scientific">Parthenolecanium corni</name>
    <dbReference type="NCBI Taxonomy" id="536013"/>
    <lineage>
        <taxon>Eukaryota</taxon>
        <taxon>Metazoa</taxon>
        <taxon>Ecdysozoa</taxon>
        <taxon>Arthropoda</taxon>
        <taxon>Hexapoda</taxon>
        <taxon>Insecta</taxon>
        <taxon>Pterygota</taxon>
        <taxon>Neoptera</taxon>
        <taxon>Paraneoptera</taxon>
        <taxon>Hemiptera</taxon>
        <taxon>Sternorrhyncha</taxon>
        <taxon>Coccoidea</taxon>
        <taxon>Coccidae</taxon>
        <taxon>Parthenolecanium</taxon>
    </lineage>
</organism>
<comment type="caution">
    <text evidence="2">The sequence shown here is derived from an EMBL/GenBank/DDBJ whole genome shotgun (WGS) entry which is preliminary data.</text>
</comment>
<reference evidence="2 3" key="1">
    <citation type="submission" date="2024-03" db="EMBL/GenBank/DDBJ databases">
        <title>Adaptation during the transition from Ophiocordyceps entomopathogen to insect associate is accompanied by gene loss and intensified selection.</title>
        <authorList>
            <person name="Ward C.M."/>
            <person name="Onetto C.A."/>
            <person name="Borneman A.R."/>
        </authorList>
    </citation>
    <scope>NUCLEOTIDE SEQUENCE [LARGE SCALE GENOMIC DNA]</scope>
    <source>
        <strain evidence="2">AWRI1</strain>
        <tissue evidence="2">Single Adult Female</tissue>
    </source>
</reference>
<feature type="compositionally biased region" description="Basic residues" evidence="1">
    <location>
        <begin position="1"/>
        <end position="16"/>
    </location>
</feature>
<dbReference type="Proteomes" id="UP001367676">
    <property type="component" value="Unassembled WGS sequence"/>
</dbReference>
<feature type="compositionally biased region" description="Low complexity" evidence="1">
    <location>
        <begin position="255"/>
        <end position="266"/>
    </location>
</feature>
<feature type="region of interest" description="Disordered" evidence="1">
    <location>
        <begin position="136"/>
        <end position="160"/>
    </location>
</feature>
<feature type="compositionally biased region" description="Basic residues" evidence="1">
    <location>
        <begin position="355"/>
        <end position="367"/>
    </location>
</feature>